<reference evidence="1" key="1">
    <citation type="submission" date="2022-05" db="EMBL/GenBank/DDBJ databases">
        <title>Draft genome sequence of Clostridium tertium strain CP3 isolated from Peru.</title>
        <authorList>
            <person name="Hurtado R."/>
            <person name="Lima L."/>
            <person name="Sousa T."/>
            <person name="Jaiswal A.K."/>
            <person name="Tiwari S."/>
            <person name="Maturrano L."/>
            <person name="Brenig B."/>
            <person name="Azevedo V."/>
        </authorList>
    </citation>
    <scope>NUCLEOTIDE SEQUENCE</scope>
    <source>
        <strain evidence="1">CP3</strain>
    </source>
</reference>
<keyword evidence="2" id="KW-1185">Reference proteome</keyword>
<sequence length="236" mass="27607">MKIGIMQPYFFPYIGYWQLINAVDKYVIYDDVNFIKGGWINRNRILMNGEAKLINLKMNGASPNKLINEIELANDIVYNKKLLKTIESCYKKAPYFEKAFPIIEDIINNSERNLSKNLEHLIKKICIYLSINTEIILSSNIEKNTELKGQDKVIEICRILGGDEYYNAIGGIELYSHNDFMNAKLKLKFLKNNTIEYKQFNNDFIENLSIIDLMMFNSVEDIKNKLEMYELIEVNN</sequence>
<dbReference type="Proteomes" id="UP001141183">
    <property type="component" value="Unassembled WGS sequence"/>
</dbReference>
<gene>
    <name evidence="1" type="ORF">NE398_00065</name>
</gene>
<organism evidence="1 2">
    <name type="scientific">Clostridium tertium</name>
    <dbReference type="NCBI Taxonomy" id="1559"/>
    <lineage>
        <taxon>Bacteria</taxon>
        <taxon>Bacillati</taxon>
        <taxon>Bacillota</taxon>
        <taxon>Clostridia</taxon>
        <taxon>Eubacteriales</taxon>
        <taxon>Clostridiaceae</taxon>
        <taxon>Clostridium</taxon>
    </lineage>
</organism>
<evidence type="ECO:0000313" key="1">
    <source>
        <dbReference type="EMBL" id="MDC4238568.1"/>
    </source>
</evidence>
<proteinExistence type="predicted"/>
<dbReference type="EMBL" id="JAMRYU010000001">
    <property type="protein sequence ID" value="MDC4238568.1"/>
    <property type="molecule type" value="Genomic_DNA"/>
</dbReference>
<dbReference type="Pfam" id="PF08889">
    <property type="entry name" value="WbqC"/>
    <property type="match status" value="1"/>
</dbReference>
<dbReference type="AlphaFoldDB" id="A0A9X4B0Y3"/>
<name>A0A9X4B0Y3_9CLOT</name>
<dbReference type="RefSeq" id="WP_008680511.1">
    <property type="nucleotide sequence ID" value="NZ_CABKOG010000003.1"/>
</dbReference>
<dbReference type="InterPro" id="IPR014985">
    <property type="entry name" value="WbqC"/>
</dbReference>
<comment type="caution">
    <text evidence="1">The sequence shown here is derived from an EMBL/GenBank/DDBJ whole genome shotgun (WGS) entry which is preliminary data.</text>
</comment>
<accession>A0A9X4B0Y3</accession>
<evidence type="ECO:0000313" key="2">
    <source>
        <dbReference type="Proteomes" id="UP001141183"/>
    </source>
</evidence>
<protein>
    <submittedName>
        <fullName evidence="1">WbqC family protein</fullName>
    </submittedName>
</protein>